<evidence type="ECO:0000313" key="2">
    <source>
        <dbReference type="EMBL" id="MDV7715701.1"/>
    </source>
</evidence>
<dbReference type="AlphaFoldDB" id="A0AAJ2UC21"/>
<feature type="transmembrane region" description="Helical" evidence="1">
    <location>
        <begin position="6"/>
        <end position="26"/>
    </location>
</feature>
<dbReference type="EMBL" id="LR031358">
    <property type="protein sequence ID" value="VDB99275.1"/>
    <property type="molecule type" value="Genomic_DNA"/>
</dbReference>
<proteinExistence type="predicted"/>
<dbReference type="EMBL" id="WERV01000006">
    <property type="protein sequence ID" value="MDV7715701.1"/>
    <property type="molecule type" value="Genomic_DNA"/>
</dbReference>
<dbReference type="Proteomes" id="UP001281024">
    <property type="component" value="Unassembled WGS sequence"/>
</dbReference>
<accession>A0AAJ2UC21</accession>
<reference evidence="3 4" key="1">
    <citation type="submission" date="2018-08" db="EMBL/GenBank/DDBJ databases">
        <authorList>
            <person name="Lorentzen P. G. S. M."/>
        </authorList>
    </citation>
    <scope>NUCLEOTIDE SEQUENCE [LARGE SCALE GENOMIC DNA]</scope>
    <source>
        <strain evidence="3 4">CRBO_1381</strain>
    </source>
</reference>
<reference evidence="2" key="2">
    <citation type="submission" date="2019-10" db="EMBL/GenBank/DDBJ databases">
        <title>Malate fermentation in French cider.</title>
        <authorList>
            <person name="Cousin F.J."/>
            <person name="Medina Fernandez S."/>
            <person name="Misery B."/>
            <person name="Laplace J.-M."/>
            <person name="Cretenet M."/>
        </authorList>
    </citation>
    <scope>NUCLEOTIDE SEQUENCE</scope>
    <source>
        <strain evidence="2">UCMA15129</strain>
    </source>
</reference>
<feature type="transmembrane region" description="Helical" evidence="1">
    <location>
        <begin position="38"/>
        <end position="58"/>
    </location>
</feature>
<evidence type="ECO:0000313" key="4">
    <source>
        <dbReference type="Proteomes" id="UP000294726"/>
    </source>
</evidence>
<keyword evidence="1" id="KW-1133">Transmembrane helix</keyword>
<evidence type="ECO:0000256" key="1">
    <source>
        <dbReference type="SAM" id="Phobius"/>
    </source>
</evidence>
<name>A0AAJ2UC21_OENOE</name>
<evidence type="ECO:0000313" key="3">
    <source>
        <dbReference type="EMBL" id="VDB99275.1"/>
    </source>
</evidence>
<feature type="transmembrane region" description="Helical" evidence="1">
    <location>
        <begin position="64"/>
        <end position="82"/>
    </location>
</feature>
<sequence length="85" mass="10242">MDNFAILKTILLILLILSVLLNKYYYREHKEQLIRYRIYLISAYGILIFLICNQVIMFDLLNSLMWALIITSLYYLSLKVYLKED</sequence>
<evidence type="ECO:0000313" key="5">
    <source>
        <dbReference type="Proteomes" id="UP001281024"/>
    </source>
</evidence>
<gene>
    <name evidence="2" type="ORF">GA838_08130</name>
    <name evidence="3" type="ORF">OENI_1847</name>
</gene>
<dbReference type="RefSeq" id="WP_075647293.1">
    <property type="nucleotide sequence ID" value="NZ_CP014324.1"/>
</dbReference>
<organism evidence="2 5">
    <name type="scientific">Oenococcus oeni</name>
    <name type="common">Leuconostoc oenos</name>
    <dbReference type="NCBI Taxonomy" id="1247"/>
    <lineage>
        <taxon>Bacteria</taxon>
        <taxon>Bacillati</taxon>
        <taxon>Bacillota</taxon>
        <taxon>Bacilli</taxon>
        <taxon>Lactobacillales</taxon>
        <taxon>Lactobacillaceae</taxon>
        <taxon>Oenococcus</taxon>
    </lineage>
</organism>
<keyword evidence="1" id="KW-0472">Membrane</keyword>
<dbReference type="Proteomes" id="UP000294726">
    <property type="component" value="Chromosome"/>
</dbReference>
<keyword evidence="1" id="KW-0812">Transmembrane</keyword>
<protein>
    <submittedName>
        <fullName evidence="2">Uncharacterized protein</fullName>
    </submittedName>
</protein>